<keyword evidence="8 9" id="KW-0472">Membrane</keyword>
<keyword evidence="2 9" id="KW-0813">Transport</keyword>
<reference evidence="11 12" key="1">
    <citation type="submission" date="2020-08" db="EMBL/GenBank/DDBJ databases">
        <title>Genomic Encyclopedia of Type Strains, Phase IV (KMG-IV): sequencing the most valuable type-strain genomes for metagenomic binning, comparative biology and taxonomic classification.</title>
        <authorList>
            <person name="Goeker M."/>
        </authorList>
    </citation>
    <scope>NUCLEOTIDE SEQUENCE [LARGE SCALE GENOMIC DNA]</scope>
    <source>
        <strain evidence="11 12">DSM 24163</strain>
    </source>
</reference>
<evidence type="ECO:0000256" key="6">
    <source>
        <dbReference type="ARBA" id="ARBA00022989"/>
    </source>
</evidence>
<protein>
    <recommendedName>
        <fullName evidence="9">Sec-independent protein translocase protein TatB</fullName>
    </recommendedName>
</protein>
<evidence type="ECO:0000256" key="7">
    <source>
        <dbReference type="ARBA" id="ARBA00023010"/>
    </source>
</evidence>
<name>A0A7W8D829_9GAMM</name>
<feature type="compositionally biased region" description="Polar residues" evidence="10">
    <location>
        <begin position="120"/>
        <end position="132"/>
    </location>
</feature>
<evidence type="ECO:0000313" key="11">
    <source>
        <dbReference type="EMBL" id="MBB5209605.1"/>
    </source>
</evidence>
<dbReference type="GO" id="GO:0043953">
    <property type="term" value="P:protein transport by the Tat complex"/>
    <property type="evidence" value="ECO:0007669"/>
    <property type="project" value="UniProtKB-UniRule"/>
</dbReference>
<keyword evidence="12" id="KW-1185">Reference proteome</keyword>
<keyword evidence="6 9" id="KW-1133">Transmembrane helix</keyword>
<evidence type="ECO:0000256" key="10">
    <source>
        <dbReference type="SAM" id="MobiDB-lite"/>
    </source>
</evidence>
<dbReference type="Gene3D" id="1.20.5.3310">
    <property type="match status" value="1"/>
</dbReference>
<evidence type="ECO:0000313" key="12">
    <source>
        <dbReference type="Proteomes" id="UP000521199"/>
    </source>
</evidence>
<evidence type="ECO:0000256" key="9">
    <source>
        <dbReference type="HAMAP-Rule" id="MF_00237"/>
    </source>
</evidence>
<dbReference type="Proteomes" id="UP000521199">
    <property type="component" value="Unassembled WGS sequence"/>
</dbReference>
<proteinExistence type="inferred from homology"/>
<evidence type="ECO:0000256" key="4">
    <source>
        <dbReference type="ARBA" id="ARBA00022692"/>
    </source>
</evidence>
<evidence type="ECO:0000256" key="3">
    <source>
        <dbReference type="ARBA" id="ARBA00022475"/>
    </source>
</evidence>
<comment type="subcellular location">
    <subcellularLocation>
        <location evidence="9">Cell membrane</location>
        <topology evidence="9">Single-pass membrane protein</topology>
    </subcellularLocation>
    <subcellularLocation>
        <location evidence="1">Membrane</location>
        <topology evidence="1">Single-pass membrane protein</topology>
    </subcellularLocation>
</comment>
<evidence type="ECO:0000256" key="1">
    <source>
        <dbReference type="ARBA" id="ARBA00004167"/>
    </source>
</evidence>
<comment type="function">
    <text evidence="9">Part of the twin-arginine translocation (Tat) system that transports large folded proteins containing a characteristic twin-arginine motif in their signal peptide across membranes. Together with TatC, TatB is part of a receptor directly interacting with Tat signal peptides. TatB may form an oligomeric binding site that transiently accommodates folded Tat precursor proteins before their translocation.</text>
</comment>
<dbReference type="GO" id="GO:0008320">
    <property type="term" value="F:protein transmembrane transporter activity"/>
    <property type="evidence" value="ECO:0007669"/>
    <property type="project" value="UniProtKB-UniRule"/>
</dbReference>
<comment type="subunit">
    <text evidence="9">The Tat system comprises two distinct complexes: a TatABC complex, containing multiple copies of TatA, TatB and TatC subunits, and a separate TatA complex, containing only TatA subunits. Substrates initially bind to the TatABC complex, which probably triggers association of the separate TatA complex to form the active translocon.</text>
</comment>
<dbReference type="EMBL" id="JACHHP010000007">
    <property type="protein sequence ID" value="MBB5209605.1"/>
    <property type="molecule type" value="Genomic_DNA"/>
</dbReference>
<feature type="region of interest" description="Disordered" evidence="10">
    <location>
        <begin position="83"/>
        <end position="132"/>
    </location>
</feature>
<evidence type="ECO:0000256" key="5">
    <source>
        <dbReference type="ARBA" id="ARBA00022927"/>
    </source>
</evidence>
<dbReference type="NCBIfam" id="TIGR01410">
    <property type="entry name" value="tatB"/>
    <property type="match status" value="1"/>
</dbReference>
<dbReference type="Pfam" id="PF02416">
    <property type="entry name" value="TatA_B_E"/>
    <property type="match status" value="1"/>
</dbReference>
<dbReference type="HAMAP" id="MF_00237">
    <property type="entry name" value="TatB"/>
    <property type="match status" value="1"/>
</dbReference>
<dbReference type="RefSeq" id="WP_183962144.1">
    <property type="nucleotide sequence ID" value="NZ_JACHHP010000007.1"/>
</dbReference>
<evidence type="ECO:0000256" key="8">
    <source>
        <dbReference type="ARBA" id="ARBA00023136"/>
    </source>
</evidence>
<comment type="caution">
    <text evidence="11">The sequence shown here is derived from an EMBL/GenBank/DDBJ whole genome shotgun (WGS) entry which is preliminary data.</text>
</comment>
<dbReference type="PANTHER" id="PTHR33162:SF1">
    <property type="entry name" value="SEC-INDEPENDENT PROTEIN TRANSLOCASE PROTEIN TATA, CHLOROPLASTIC"/>
    <property type="match status" value="1"/>
</dbReference>
<gene>
    <name evidence="9" type="primary">tatB</name>
    <name evidence="11" type="ORF">HNQ52_003177</name>
</gene>
<dbReference type="AlphaFoldDB" id="A0A7W8D829"/>
<comment type="similarity">
    <text evidence="9">Belongs to the TatB family.</text>
</comment>
<sequence length="132" mass="14250">MFDVSLIELAVIALVALLVLGPERLPRAARTVGLYVRKARASWYSVRADIERELAADELKRSIKRSGDELRDSIGIDRMREDITGRKRLPAQSAAATAAATEPSVDAPPETIDGDPAPTPSMQSTADTPPRA</sequence>
<evidence type="ECO:0000256" key="2">
    <source>
        <dbReference type="ARBA" id="ARBA00022448"/>
    </source>
</evidence>
<dbReference type="InterPro" id="IPR018448">
    <property type="entry name" value="TatB"/>
</dbReference>
<dbReference type="PANTHER" id="PTHR33162">
    <property type="entry name" value="SEC-INDEPENDENT PROTEIN TRANSLOCASE PROTEIN TATA, CHLOROPLASTIC"/>
    <property type="match status" value="1"/>
</dbReference>
<keyword evidence="3 9" id="KW-1003">Cell membrane</keyword>
<dbReference type="PRINTS" id="PR01506">
    <property type="entry name" value="TATBPROTEIN"/>
</dbReference>
<dbReference type="GO" id="GO:0033281">
    <property type="term" value="C:TAT protein transport complex"/>
    <property type="evidence" value="ECO:0007669"/>
    <property type="project" value="UniProtKB-UniRule"/>
</dbReference>
<organism evidence="11 12">
    <name type="scientific">Chiayiivirga flava</name>
    <dbReference type="NCBI Taxonomy" id="659595"/>
    <lineage>
        <taxon>Bacteria</taxon>
        <taxon>Pseudomonadati</taxon>
        <taxon>Pseudomonadota</taxon>
        <taxon>Gammaproteobacteria</taxon>
        <taxon>Lysobacterales</taxon>
        <taxon>Lysobacteraceae</taxon>
        <taxon>Chiayiivirga</taxon>
    </lineage>
</organism>
<keyword evidence="4 9" id="KW-0812">Transmembrane</keyword>
<accession>A0A7W8D829</accession>
<keyword evidence="5 9" id="KW-0653">Protein transport</keyword>
<dbReference type="InterPro" id="IPR003369">
    <property type="entry name" value="TatA/B/E"/>
</dbReference>
<keyword evidence="7 9" id="KW-0811">Translocation</keyword>